<evidence type="ECO:0000256" key="2">
    <source>
        <dbReference type="ARBA" id="ARBA00012400"/>
    </source>
</evidence>
<keyword evidence="3" id="KW-0560">Oxidoreductase</keyword>
<dbReference type="InterPro" id="IPR006367">
    <property type="entry name" value="Sirohaem_synthase_N"/>
</dbReference>
<dbReference type="Pfam" id="PF13241">
    <property type="entry name" value="NAD_binding_7"/>
    <property type="match status" value="1"/>
</dbReference>
<accession>A0ABM8FMN5</accession>
<evidence type="ECO:0000256" key="5">
    <source>
        <dbReference type="ARBA" id="ARBA00023244"/>
    </source>
</evidence>
<comment type="pathway">
    <text evidence="1">Porphyrin-containing compound metabolism; siroheme biosynthesis; sirohydrochlorin from precorrin-2: step 1/1.</text>
</comment>
<name>A0ABM8FMN5_9BACT</name>
<evidence type="ECO:0000256" key="3">
    <source>
        <dbReference type="ARBA" id="ARBA00023002"/>
    </source>
</evidence>
<evidence type="ECO:0000313" key="7">
    <source>
        <dbReference type="EMBL" id="BDY13652.1"/>
    </source>
</evidence>
<dbReference type="PANTHER" id="PTHR35330">
    <property type="entry name" value="SIROHEME BIOSYNTHESIS PROTEIN MET8"/>
    <property type="match status" value="1"/>
</dbReference>
<dbReference type="PANTHER" id="PTHR35330:SF1">
    <property type="entry name" value="SIROHEME BIOSYNTHESIS PROTEIN MET8"/>
    <property type="match status" value="1"/>
</dbReference>
<dbReference type="InterPro" id="IPR028161">
    <property type="entry name" value="Met8-like"/>
</dbReference>
<gene>
    <name evidence="7" type="primary">cysG</name>
    <name evidence="7" type="ORF">HCR_19640</name>
</gene>
<reference evidence="7 8" key="1">
    <citation type="submission" date="2023-03" db="EMBL/GenBank/DDBJ databases">
        <title>Description of Hydrogenimonas sp. ISO32.</title>
        <authorList>
            <person name="Mino S."/>
            <person name="Fukazawa S."/>
            <person name="Sawabe T."/>
        </authorList>
    </citation>
    <scope>NUCLEOTIDE SEQUENCE [LARGE SCALE GENOMIC DNA]</scope>
    <source>
        <strain evidence="7 8">ISO32</strain>
    </source>
</reference>
<sequence>MRIKGNFKWSMIRLRYLEPRHFMAYFPAFIKLDGKKILLVGGGNIAGEKLEKLLDFTKEITVIAPEISDTVRTMAETNGLTLHQRPYRPEDIEGYFVVIVAVDDLSLQKEIYDACQMRHTLCNSVDSVDYCDFIFPSYTKKGALTVAFSTSGISPSVAKYLRRAIETVIPDSVADFLEEMKQLRASLPKGKERMKLLDEKARIYIDNLFKKGQ</sequence>
<dbReference type="Gene3D" id="3.30.160.110">
    <property type="entry name" value="Siroheme synthase, domain 2"/>
    <property type="match status" value="1"/>
</dbReference>
<evidence type="ECO:0000256" key="4">
    <source>
        <dbReference type="ARBA" id="ARBA00023027"/>
    </source>
</evidence>
<dbReference type="NCBIfam" id="TIGR01470">
    <property type="entry name" value="cysG_Nterm"/>
    <property type="match status" value="1"/>
</dbReference>
<organism evidence="7 8">
    <name type="scientific">Hydrogenimonas cancrithermarum</name>
    <dbReference type="NCBI Taxonomy" id="2993563"/>
    <lineage>
        <taxon>Bacteria</taxon>
        <taxon>Pseudomonadati</taxon>
        <taxon>Campylobacterota</taxon>
        <taxon>Epsilonproteobacteria</taxon>
        <taxon>Campylobacterales</taxon>
        <taxon>Hydrogenimonadaceae</taxon>
        <taxon>Hydrogenimonas</taxon>
    </lineage>
</organism>
<dbReference type="Proteomes" id="UP001321445">
    <property type="component" value="Chromosome"/>
</dbReference>
<comment type="catalytic activity">
    <reaction evidence="6">
        <text>precorrin-2 + NAD(+) = sirohydrochlorin + NADH + 2 H(+)</text>
        <dbReference type="Rhea" id="RHEA:15613"/>
        <dbReference type="ChEBI" id="CHEBI:15378"/>
        <dbReference type="ChEBI" id="CHEBI:57540"/>
        <dbReference type="ChEBI" id="CHEBI:57945"/>
        <dbReference type="ChEBI" id="CHEBI:58351"/>
        <dbReference type="ChEBI" id="CHEBI:58827"/>
        <dbReference type="EC" id="1.3.1.76"/>
    </reaction>
</comment>
<dbReference type="SUPFAM" id="SSF75615">
    <property type="entry name" value="Siroheme synthase middle domains-like"/>
    <property type="match status" value="1"/>
</dbReference>
<protein>
    <recommendedName>
        <fullName evidence="2">precorrin-2 dehydrogenase</fullName>
        <ecNumber evidence="2">1.3.1.76</ecNumber>
    </recommendedName>
</protein>
<evidence type="ECO:0000256" key="1">
    <source>
        <dbReference type="ARBA" id="ARBA00005010"/>
    </source>
</evidence>
<dbReference type="SUPFAM" id="SSF51735">
    <property type="entry name" value="NAD(P)-binding Rossmann-fold domains"/>
    <property type="match status" value="1"/>
</dbReference>
<dbReference type="InterPro" id="IPR036291">
    <property type="entry name" value="NAD(P)-bd_dom_sf"/>
</dbReference>
<proteinExistence type="predicted"/>
<dbReference type="EC" id="1.3.1.76" evidence="2"/>
<evidence type="ECO:0000313" key="8">
    <source>
        <dbReference type="Proteomes" id="UP001321445"/>
    </source>
</evidence>
<dbReference type="EMBL" id="AP027370">
    <property type="protein sequence ID" value="BDY13652.1"/>
    <property type="molecule type" value="Genomic_DNA"/>
</dbReference>
<keyword evidence="8" id="KW-1185">Reference proteome</keyword>
<keyword evidence="4" id="KW-0520">NAD</keyword>
<evidence type="ECO:0000256" key="6">
    <source>
        <dbReference type="ARBA" id="ARBA00047561"/>
    </source>
</evidence>
<keyword evidence="5" id="KW-0627">Porphyrin biosynthesis</keyword>
<dbReference type="Gene3D" id="3.40.50.720">
    <property type="entry name" value="NAD(P)-binding Rossmann-like Domain"/>
    <property type="match status" value="1"/>
</dbReference>